<evidence type="ECO:0000256" key="6">
    <source>
        <dbReference type="SAM" id="Phobius"/>
    </source>
</evidence>
<evidence type="ECO:0000256" key="5">
    <source>
        <dbReference type="ARBA" id="ARBA00023136"/>
    </source>
</evidence>
<evidence type="ECO:0000256" key="2">
    <source>
        <dbReference type="ARBA" id="ARBA00022475"/>
    </source>
</evidence>
<evidence type="ECO:0000256" key="4">
    <source>
        <dbReference type="ARBA" id="ARBA00022989"/>
    </source>
</evidence>
<organism evidence="7 8">
    <name type="scientific">Demequina capsici</name>
    <dbReference type="NCBI Taxonomy" id="3075620"/>
    <lineage>
        <taxon>Bacteria</taxon>
        <taxon>Bacillati</taxon>
        <taxon>Actinomycetota</taxon>
        <taxon>Actinomycetes</taxon>
        <taxon>Micrococcales</taxon>
        <taxon>Demequinaceae</taxon>
        <taxon>Demequina</taxon>
    </lineage>
</organism>
<dbReference type="AlphaFoldDB" id="A0AA96F978"/>
<dbReference type="GO" id="GO:0005886">
    <property type="term" value="C:plasma membrane"/>
    <property type="evidence" value="ECO:0007669"/>
    <property type="project" value="UniProtKB-SubCell"/>
</dbReference>
<proteinExistence type="predicted"/>
<keyword evidence="4 6" id="KW-1133">Transmembrane helix</keyword>
<dbReference type="PANTHER" id="PTHR30213">
    <property type="entry name" value="INNER MEMBRANE PROTEIN YHJD"/>
    <property type="match status" value="1"/>
</dbReference>
<feature type="transmembrane region" description="Helical" evidence="6">
    <location>
        <begin position="102"/>
        <end position="121"/>
    </location>
</feature>
<gene>
    <name evidence="7" type="ORF">RN606_02980</name>
</gene>
<keyword evidence="3 6" id="KW-0812">Transmembrane</keyword>
<dbReference type="PANTHER" id="PTHR30213:SF1">
    <property type="entry name" value="INNER MEMBRANE PROTEIN YHJD"/>
    <property type="match status" value="1"/>
</dbReference>
<evidence type="ECO:0000256" key="3">
    <source>
        <dbReference type="ARBA" id="ARBA00022692"/>
    </source>
</evidence>
<feature type="transmembrane region" description="Helical" evidence="6">
    <location>
        <begin position="66"/>
        <end position="90"/>
    </location>
</feature>
<keyword evidence="5 6" id="KW-0472">Membrane</keyword>
<feature type="transmembrane region" description="Helical" evidence="6">
    <location>
        <begin position="133"/>
        <end position="153"/>
    </location>
</feature>
<keyword evidence="8" id="KW-1185">Reference proteome</keyword>
<name>A0AA96F978_9MICO</name>
<sequence length="356" mass="37224">MAHEPEPDEPEADTSTLALRKGEVMAQAKDAAARGRRIKAWWDGTSWAKGLKRFSLQNGVVLSGGIAYFTLASVAAGVVVATTLATVFLAGNTELRSSLVDYLAGAVPGLIDTGGTAGLITADDLGSGSATTIAGVVGLISFFILINTATRFIRGLRTSIRTMLGEEYASPVVGKLKDLAALVGLLLIALVGLTIQVVATTAAQWFAGLIDVAMPWWGVRLIGVGAGVIADMLYVALALMVLGGARWSLRLVWIILVAALSIGVLRIGVSYVVSGATESAVLVPFAAAITLLVFVDYVNRIILMCAAWLGAHHVESEVGQAHHADVEDDAWEVVEGRRAGRIGVTTARAAVKRPVS</sequence>
<evidence type="ECO:0000256" key="1">
    <source>
        <dbReference type="ARBA" id="ARBA00004651"/>
    </source>
</evidence>
<evidence type="ECO:0000313" key="8">
    <source>
        <dbReference type="Proteomes" id="UP001304125"/>
    </source>
</evidence>
<dbReference type="Proteomes" id="UP001304125">
    <property type="component" value="Chromosome"/>
</dbReference>
<protein>
    <submittedName>
        <fullName evidence="7">YhjD/YihY/BrkB family envelope integrity protein</fullName>
    </submittedName>
</protein>
<keyword evidence="2" id="KW-1003">Cell membrane</keyword>
<accession>A0AA96F978</accession>
<comment type="subcellular location">
    <subcellularLocation>
        <location evidence="1">Cell membrane</location>
        <topology evidence="1">Multi-pass membrane protein</topology>
    </subcellularLocation>
</comment>
<feature type="transmembrane region" description="Helical" evidence="6">
    <location>
        <begin position="279"/>
        <end position="298"/>
    </location>
</feature>
<dbReference type="Pfam" id="PF03631">
    <property type="entry name" value="Virul_fac_BrkB"/>
    <property type="match status" value="1"/>
</dbReference>
<feature type="transmembrane region" description="Helical" evidence="6">
    <location>
        <begin position="179"/>
        <end position="205"/>
    </location>
</feature>
<dbReference type="EMBL" id="CP134879">
    <property type="protein sequence ID" value="WNM25127.1"/>
    <property type="molecule type" value="Genomic_DNA"/>
</dbReference>
<reference evidence="7 8" key="1">
    <citation type="submission" date="2023-09" db="EMBL/GenBank/DDBJ databases">
        <title>Demequina sp. a novel bacteria isolated from Capsicum annuum.</title>
        <authorList>
            <person name="Humaira Z."/>
            <person name="Lee J."/>
            <person name="Cho D."/>
        </authorList>
    </citation>
    <scope>NUCLEOTIDE SEQUENCE [LARGE SCALE GENOMIC DNA]</scope>
    <source>
        <strain evidence="7 8">OYTSA14</strain>
    </source>
</reference>
<feature type="transmembrane region" description="Helical" evidence="6">
    <location>
        <begin position="251"/>
        <end position="273"/>
    </location>
</feature>
<dbReference type="RefSeq" id="WP_313499841.1">
    <property type="nucleotide sequence ID" value="NZ_CP134879.1"/>
</dbReference>
<feature type="transmembrane region" description="Helical" evidence="6">
    <location>
        <begin position="217"/>
        <end position="239"/>
    </location>
</feature>
<evidence type="ECO:0000313" key="7">
    <source>
        <dbReference type="EMBL" id="WNM25127.1"/>
    </source>
</evidence>
<dbReference type="InterPro" id="IPR017039">
    <property type="entry name" value="Virul_fac_BrkB"/>
</dbReference>